<dbReference type="InterPro" id="IPR058624">
    <property type="entry name" value="MdtA-like_HH"/>
</dbReference>
<feature type="domain" description="Multidrug resistance protein MdtA-like barrel-sandwich hybrid" evidence="3">
    <location>
        <begin position="77"/>
        <end position="197"/>
    </location>
</feature>
<dbReference type="Proteomes" id="UP000294692">
    <property type="component" value="Unassembled WGS sequence"/>
</dbReference>
<organism evidence="6 7">
    <name type="scientific">Paracandidimonas soli</name>
    <dbReference type="NCBI Taxonomy" id="1917182"/>
    <lineage>
        <taxon>Bacteria</taxon>
        <taxon>Pseudomonadati</taxon>
        <taxon>Pseudomonadota</taxon>
        <taxon>Betaproteobacteria</taxon>
        <taxon>Burkholderiales</taxon>
        <taxon>Alcaligenaceae</taxon>
        <taxon>Paracandidimonas</taxon>
    </lineage>
</organism>
<dbReference type="Pfam" id="PF25876">
    <property type="entry name" value="HH_MFP_RND"/>
    <property type="match status" value="1"/>
</dbReference>
<dbReference type="GO" id="GO:1990281">
    <property type="term" value="C:efflux pump complex"/>
    <property type="evidence" value="ECO:0007669"/>
    <property type="project" value="TreeGrafter"/>
</dbReference>
<dbReference type="NCBIfam" id="TIGR01730">
    <property type="entry name" value="RND_mfp"/>
    <property type="match status" value="1"/>
</dbReference>
<evidence type="ECO:0000259" key="3">
    <source>
        <dbReference type="Pfam" id="PF25917"/>
    </source>
</evidence>
<comment type="similarity">
    <text evidence="1">Belongs to the membrane fusion protein (MFP) (TC 8.A.1) family.</text>
</comment>
<dbReference type="FunFam" id="2.40.30.170:FF:000010">
    <property type="entry name" value="Efflux RND transporter periplasmic adaptor subunit"/>
    <property type="match status" value="1"/>
</dbReference>
<dbReference type="Gene3D" id="1.10.287.470">
    <property type="entry name" value="Helix hairpin bin"/>
    <property type="match status" value="1"/>
</dbReference>
<dbReference type="Pfam" id="PF25917">
    <property type="entry name" value="BSH_RND"/>
    <property type="match status" value="1"/>
</dbReference>
<dbReference type="OrthoDB" id="9784484at2"/>
<evidence type="ECO:0000313" key="7">
    <source>
        <dbReference type="Proteomes" id="UP000294692"/>
    </source>
</evidence>
<dbReference type="InterPro" id="IPR058637">
    <property type="entry name" value="YknX-like_C"/>
</dbReference>
<dbReference type="EMBL" id="SMBX01000002">
    <property type="protein sequence ID" value="TCV01343.1"/>
    <property type="molecule type" value="Genomic_DNA"/>
</dbReference>
<feature type="domain" description="Multidrug resistance protein MdtA-like alpha-helical hairpin" evidence="2">
    <location>
        <begin position="111"/>
        <end position="169"/>
    </location>
</feature>
<name>A0A4R3VC17_9BURK</name>
<dbReference type="PANTHER" id="PTHR30469">
    <property type="entry name" value="MULTIDRUG RESISTANCE PROTEIN MDTA"/>
    <property type="match status" value="1"/>
</dbReference>
<dbReference type="InterPro" id="IPR006143">
    <property type="entry name" value="RND_pump_MFP"/>
</dbReference>
<accession>A0A4R3VC17</accession>
<sequence>MKLNIPGVLIILVAGAAIGAGAAHWYGSGRTAVSGGEPKAAAPSEAQAVRIEVATVELRDLVRGISAVGNLRAEDSAQIRSEIAGRISEIRFSEGSRVSRGDVLVRLDDSVVKAELAQAQANLSLASSQHRRASELSRKGFISQQGRDEAASQMRVQEAAVALAKARMDKTVIVAPFDGVIGLRDVSVGDYVNVGDNIVLLASIDPLNVDFRIPEQYLAQVNVGMSLTLQFDALPGEVRPGRVRAISPVVDVGGRSLLMRASVDNADGLLRPGMFARVLLRFSEEPSLTVPEAALSPSGQTQYVYRVVDDHVQRLAVQIGQRRDGQVEIVAGLTAGDKVVVSGLQKISDGSKVLIIEGDDAASAAS</sequence>
<dbReference type="Gene3D" id="2.40.50.100">
    <property type="match status" value="1"/>
</dbReference>
<evidence type="ECO:0000259" key="2">
    <source>
        <dbReference type="Pfam" id="PF25876"/>
    </source>
</evidence>
<dbReference type="Gene3D" id="2.40.30.170">
    <property type="match status" value="1"/>
</dbReference>
<gene>
    <name evidence="6" type="ORF">EV686_10251</name>
</gene>
<dbReference type="Pfam" id="PF25989">
    <property type="entry name" value="YknX_C"/>
    <property type="match status" value="1"/>
</dbReference>
<dbReference type="Gene3D" id="2.40.420.20">
    <property type="match status" value="1"/>
</dbReference>
<evidence type="ECO:0000256" key="1">
    <source>
        <dbReference type="ARBA" id="ARBA00009477"/>
    </source>
</evidence>
<feature type="domain" description="CusB-like beta-barrel" evidence="4">
    <location>
        <begin position="209"/>
        <end position="280"/>
    </location>
</feature>
<dbReference type="SUPFAM" id="SSF111369">
    <property type="entry name" value="HlyD-like secretion proteins"/>
    <property type="match status" value="1"/>
</dbReference>
<evidence type="ECO:0000259" key="5">
    <source>
        <dbReference type="Pfam" id="PF25989"/>
    </source>
</evidence>
<dbReference type="InterPro" id="IPR058792">
    <property type="entry name" value="Beta-barrel_RND_2"/>
</dbReference>
<dbReference type="RefSeq" id="WP_132473793.1">
    <property type="nucleotide sequence ID" value="NZ_JBHRVM010000001.1"/>
</dbReference>
<dbReference type="InterPro" id="IPR058625">
    <property type="entry name" value="MdtA-like_BSH"/>
</dbReference>
<evidence type="ECO:0000259" key="4">
    <source>
        <dbReference type="Pfam" id="PF25954"/>
    </source>
</evidence>
<dbReference type="Pfam" id="PF25954">
    <property type="entry name" value="Beta-barrel_RND_2"/>
    <property type="match status" value="1"/>
</dbReference>
<keyword evidence="7" id="KW-1185">Reference proteome</keyword>
<feature type="domain" description="YknX-like C-terminal permuted SH3-like" evidence="5">
    <location>
        <begin position="288"/>
        <end position="353"/>
    </location>
</feature>
<dbReference type="GO" id="GO:0015562">
    <property type="term" value="F:efflux transmembrane transporter activity"/>
    <property type="evidence" value="ECO:0007669"/>
    <property type="project" value="TreeGrafter"/>
</dbReference>
<evidence type="ECO:0000313" key="6">
    <source>
        <dbReference type="EMBL" id="TCV01343.1"/>
    </source>
</evidence>
<comment type="caution">
    <text evidence="6">The sequence shown here is derived from an EMBL/GenBank/DDBJ whole genome shotgun (WGS) entry which is preliminary data.</text>
</comment>
<dbReference type="AlphaFoldDB" id="A0A4R3VC17"/>
<proteinExistence type="inferred from homology"/>
<reference evidence="6 7" key="1">
    <citation type="submission" date="2019-03" db="EMBL/GenBank/DDBJ databases">
        <title>Genomic Encyclopedia of Type Strains, Phase IV (KMG-IV): sequencing the most valuable type-strain genomes for metagenomic binning, comparative biology and taxonomic classification.</title>
        <authorList>
            <person name="Goeker M."/>
        </authorList>
    </citation>
    <scope>NUCLEOTIDE SEQUENCE [LARGE SCALE GENOMIC DNA]</scope>
    <source>
        <strain evidence="6 7">DSM 100048</strain>
    </source>
</reference>
<protein>
    <submittedName>
        <fullName evidence="6">Membrane fusion protein (Multidrug efflux system)</fullName>
    </submittedName>
</protein>